<feature type="region of interest" description="Disordered" evidence="1">
    <location>
        <begin position="1"/>
        <end position="24"/>
    </location>
</feature>
<evidence type="ECO:0000256" key="1">
    <source>
        <dbReference type="SAM" id="MobiDB-lite"/>
    </source>
</evidence>
<feature type="compositionally biased region" description="Polar residues" evidence="1">
    <location>
        <begin position="175"/>
        <end position="198"/>
    </location>
</feature>
<accession>A0A7S3GKA0</accession>
<sequence>MPAFGKLDRSSSLGPLKGAPSNGGVKEWFAKRYETARASSMKHLCNKAATLASKYNEPFPKEVFRFDSAEYYFGRAHTNASVDSHPPTSNKRRLDSEDGSLRLDSPRPSLMRKKRSDSVKQREIRKEEEMRAAIFARSDEDERSGRGSVSIASLSPLTAPPQLPSHGGLEKDTSSFRPTAPQSSSLTRTSPMERTTAASEHVSMEAKARVHPHRLPPLPIKEVLADELERGETGPWSCIVRSNFHHDHCSDAHTLTQPQPSHHSTSEKDTLLTSTSTWVKEAKPMKNGKVAGRKVKKENAGNKKVETRAVAAEGEMDFGGVEVDLCNGVSSLSSCFSDAATLLPTSTSPFSSVSSTSQHGSRGDEGAERARRTSTSNSSVLSEGSDLSFDFDYDSGSDVSGRDRDFDPILVKQGGGAKTFRPCPPSSRPAGKGSNGGSTSPSAMIRRKSFTREQQKNSDEHDLFDFDLV</sequence>
<feature type="compositionally biased region" description="Basic and acidic residues" evidence="1">
    <location>
        <begin position="450"/>
        <end position="469"/>
    </location>
</feature>
<feature type="compositionally biased region" description="Polar residues" evidence="1">
    <location>
        <begin position="78"/>
        <end position="89"/>
    </location>
</feature>
<evidence type="ECO:0000313" key="2">
    <source>
        <dbReference type="EMBL" id="CAE0269063.1"/>
    </source>
</evidence>
<dbReference type="AlphaFoldDB" id="A0A7S3GKA0"/>
<feature type="region of interest" description="Disordered" evidence="1">
    <location>
        <begin position="346"/>
        <end position="469"/>
    </location>
</feature>
<dbReference type="EMBL" id="HBIB01047734">
    <property type="protein sequence ID" value="CAE0269063.1"/>
    <property type="molecule type" value="Transcribed_RNA"/>
</dbReference>
<feature type="compositionally biased region" description="Low complexity" evidence="1">
    <location>
        <begin position="346"/>
        <end position="357"/>
    </location>
</feature>
<feature type="compositionally biased region" description="Basic and acidic residues" evidence="1">
    <location>
        <begin position="116"/>
        <end position="145"/>
    </location>
</feature>
<protein>
    <submittedName>
        <fullName evidence="2">Uncharacterized protein</fullName>
    </submittedName>
</protein>
<gene>
    <name evidence="2" type="ORF">PBIL07802_LOCUS31416</name>
</gene>
<name>A0A7S3GKA0_9EUKA</name>
<feature type="compositionally biased region" description="Basic and acidic residues" evidence="1">
    <location>
        <begin position="361"/>
        <end position="371"/>
    </location>
</feature>
<feature type="region of interest" description="Disordered" evidence="1">
    <location>
        <begin position="77"/>
        <end position="213"/>
    </location>
</feature>
<proteinExistence type="predicted"/>
<feature type="compositionally biased region" description="Basic and acidic residues" evidence="1">
    <location>
        <begin position="92"/>
        <end position="105"/>
    </location>
</feature>
<organism evidence="2">
    <name type="scientific">Palpitomonas bilix</name>
    <dbReference type="NCBI Taxonomy" id="652834"/>
    <lineage>
        <taxon>Eukaryota</taxon>
        <taxon>Eukaryota incertae sedis</taxon>
    </lineage>
</organism>
<feature type="compositionally biased region" description="Polar residues" evidence="1">
    <location>
        <begin position="373"/>
        <end position="382"/>
    </location>
</feature>
<reference evidence="2" key="1">
    <citation type="submission" date="2021-01" db="EMBL/GenBank/DDBJ databases">
        <authorList>
            <person name="Corre E."/>
            <person name="Pelletier E."/>
            <person name="Niang G."/>
            <person name="Scheremetjew M."/>
            <person name="Finn R."/>
            <person name="Kale V."/>
            <person name="Holt S."/>
            <person name="Cochrane G."/>
            <person name="Meng A."/>
            <person name="Brown T."/>
            <person name="Cohen L."/>
        </authorList>
    </citation>
    <scope>NUCLEOTIDE SEQUENCE</scope>
    <source>
        <strain evidence="2">NIES-2562</strain>
    </source>
</reference>